<evidence type="ECO:0000313" key="2">
    <source>
        <dbReference type="EMBL" id="MCC1483002.1"/>
    </source>
</evidence>
<dbReference type="Proteomes" id="UP000778797">
    <property type="component" value="Unassembled WGS sequence"/>
</dbReference>
<evidence type="ECO:0000313" key="3">
    <source>
        <dbReference type="Proteomes" id="UP000778797"/>
    </source>
</evidence>
<name>A0ABS8EIX3_9FLAO</name>
<reference evidence="2" key="1">
    <citation type="submission" date="2021-03" db="EMBL/GenBank/DDBJ databases">
        <authorList>
            <person name="Ping X."/>
        </authorList>
    </citation>
    <scope>NUCLEOTIDE SEQUENCE</scope>
    <source>
        <strain evidence="2">E313</strain>
    </source>
</reference>
<dbReference type="EMBL" id="JAFMPT010000001">
    <property type="protein sequence ID" value="MCC1483002.1"/>
    <property type="molecule type" value="Genomic_DNA"/>
</dbReference>
<dbReference type="Pfam" id="PF19783">
    <property type="entry name" value="DUF6268"/>
    <property type="match status" value="1"/>
</dbReference>
<comment type="caution">
    <text evidence="2">The sequence shown here is derived from an EMBL/GenBank/DDBJ whole genome shotgun (WGS) entry which is preliminary data.</text>
</comment>
<protein>
    <recommendedName>
        <fullName evidence="1">DUF6268 domain-containing protein</fullName>
    </recommendedName>
</protein>
<evidence type="ECO:0000259" key="1">
    <source>
        <dbReference type="Pfam" id="PF19783"/>
    </source>
</evidence>
<dbReference type="RefSeq" id="WP_227475419.1">
    <property type="nucleotide sequence ID" value="NZ_JAFMPT010000001.1"/>
</dbReference>
<feature type="domain" description="DUF6268" evidence="1">
    <location>
        <begin position="99"/>
        <end position="244"/>
    </location>
</feature>
<keyword evidence="3" id="KW-1185">Reference proteome</keyword>
<dbReference type="InterPro" id="IPR046235">
    <property type="entry name" value="DUF6268"/>
</dbReference>
<accession>A0ABS8EIX3</accession>
<reference evidence="2" key="2">
    <citation type="submission" date="2021-10" db="EMBL/GenBank/DDBJ databases">
        <title>Genome of Winogradskyella sp. E313.</title>
        <authorList>
            <person name="Zhou Y."/>
        </authorList>
    </citation>
    <scope>NUCLEOTIDE SEQUENCE</scope>
    <source>
        <strain evidence="2">E313</strain>
    </source>
</reference>
<gene>
    <name evidence="2" type="ORF">J1C55_00235</name>
</gene>
<sequence length="300" mass="34347">MKQYLILILFCFPVFSGAQNYIDLFSIAYGHSFNNDFESDLGSTTVSYLDVDLTIPIPINDKYTIITGPIHNSNRLEFFPNNGFSNVYSTTFKIGLATNHSDKWTSNFIFLPRLSSDFQNITSNDIQYGGIAIINYNKSKNFSYKFGVYSSTEAFGVIISPFFGWNYLSKNGRFAMDVLAPISFDINYSFNKFTLGVDYNGVGRSYNINEDNARLYAHQSSLKYTIYTQLNVLNKSVLLRAKWGFASNNFELYQQGDRVDLALPGFQIGDNRTQLNKDIQSSFLVEFEAIYRFYIPQKKK</sequence>
<organism evidence="2 3">
    <name type="scientific">Winogradskyella immobilis</name>
    <dbReference type="NCBI Taxonomy" id="2816852"/>
    <lineage>
        <taxon>Bacteria</taxon>
        <taxon>Pseudomonadati</taxon>
        <taxon>Bacteroidota</taxon>
        <taxon>Flavobacteriia</taxon>
        <taxon>Flavobacteriales</taxon>
        <taxon>Flavobacteriaceae</taxon>
        <taxon>Winogradskyella</taxon>
    </lineage>
</organism>
<proteinExistence type="predicted"/>